<protein>
    <recommendedName>
        <fullName evidence="2">CCHC-type domain-containing protein</fullName>
    </recommendedName>
</protein>
<dbReference type="Pfam" id="PF00098">
    <property type="entry name" value="zf-CCHC"/>
    <property type="match status" value="1"/>
</dbReference>
<evidence type="ECO:0000313" key="3">
    <source>
        <dbReference type="EMBL" id="RKO99277.1"/>
    </source>
</evidence>
<feature type="domain" description="CCHC-type" evidence="2">
    <location>
        <begin position="69"/>
        <end position="84"/>
    </location>
</feature>
<name>A0A4V1IU45_9FUNG</name>
<dbReference type="PROSITE" id="PS50158">
    <property type="entry name" value="ZF_CCHC"/>
    <property type="match status" value="1"/>
</dbReference>
<dbReference type="AlphaFoldDB" id="A0A4V1IU45"/>
<dbReference type="Proteomes" id="UP000274922">
    <property type="component" value="Unassembled WGS sequence"/>
</dbReference>
<keyword evidence="1" id="KW-0863">Zinc-finger</keyword>
<evidence type="ECO:0000259" key="2">
    <source>
        <dbReference type="PROSITE" id="PS50158"/>
    </source>
</evidence>
<dbReference type="PANTHER" id="PTHR46242">
    <property type="entry name" value="ZINC FINGER CCHC DOMAIN-CONTAINING PROTEIN 9 ZCCHC9"/>
    <property type="match status" value="1"/>
</dbReference>
<evidence type="ECO:0000256" key="1">
    <source>
        <dbReference type="PROSITE-ProRule" id="PRU00047"/>
    </source>
</evidence>
<feature type="non-terminal residue" evidence="3">
    <location>
        <position position="1"/>
    </location>
</feature>
<organism evidence="3 4">
    <name type="scientific">Caulochytrium protostelioides</name>
    <dbReference type="NCBI Taxonomy" id="1555241"/>
    <lineage>
        <taxon>Eukaryota</taxon>
        <taxon>Fungi</taxon>
        <taxon>Fungi incertae sedis</taxon>
        <taxon>Chytridiomycota</taxon>
        <taxon>Chytridiomycota incertae sedis</taxon>
        <taxon>Chytridiomycetes</taxon>
        <taxon>Caulochytriales</taxon>
        <taxon>Caulochytriaceae</taxon>
        <taxon>Caulochytrium</taxon>
    </lineage>
</organism>
<dbReference type="SMART" id="SM00343">
    <property type="entry name" value="ZnF_C2HC"/>
    <property type="match status" value="4"/>
</dbReference>
<dbReference type="InterPro" id="IPR042246">
    <property type="entry name" value="ZCCHC9"/>
</dbReference>
<dbReference type="PANTHER" id="PTHR46242:SF1">
    <property type="entry name" value="ZINC FINGER CCHC DOMAIN-CONTAINING PROTEIN 9"/>
    <property type="match status" value="1"/>
</dbReference>
<accession>A0A4V1IU45</accession>
<keyword evidence="1" id="KW-0479">Metal-binding</keyword>
<gene>
    <name evidence="3" type="ORF">CXG81DRAFT_2345</name>
</gene>
<sequence length="109" mass="11548">CFQCRGTGHGIADCPKTQAAREADAADAVGSLIAKPTGAMCYKCGSLAHSVHQCKKPTDQNNPYPYAECFVCGLRGHLASKCPKNPRGLYPNGGGCRYCASTQHLARDC</sequence>
<dbReference type="GO" id="GO:0005730">
    <property type="term" value="C:nucleolus"/>
    <property type="evidence" value="ECO:0007669"/>
    <property type="project" value="TreeGrafter"/>
</dbReference>
<dbReference type="SUPFAM" id="SSF57756">
    <property type="entry name" value="Retrovirus zinc finger-like domains"/>
    <property type="match status" value="1"/>
</dbReference>
<dbReference type="InterPro" id="IPR001878">
    <property type="entry name" value="Znf_CCHC"/>
</dbReference>
<dbReference type="GO" id="GO:0008270">
    <property type="term" value="F:zinc ion binding"/>
    <property type="evidence" value="ECO:0007669"/>
    <property type="project" value="UniProtKB-KW"/>
</dbReference>
<reference evidence="4" key="1">
    <citation type="journal article" date="2018" name="Nat. Microbiol.">
        <title>Leveraging single-cell genomics to expand the fungal tree of life.</title>
        <authorList>
            <person name="Ahrendt S.R."/>
            <person name="Quandt C.A."/>
            <person name="Ciobanu D."/>
            <person name="Clum A."/>
            <person name="Salamov A."/>
            <person name="Andreopoulos B."/>
            <person name="Cheng J.F."/>
            <person name="Woyke T."/>
            <person name="Pelin A."/>
            <person name="Henrissat B."/>
            <person name="Reynolds N.K."/>
            <person name="Benny G.L."/>
            <person name="Smith M.E."/>
            <person name="James T.Y."/>
            <person name="Grigoriev I.V."/>
        </authorList>
    </citation>
    <scope>NUCLEOTIDE SEQUENCE [LARGE SCALE GENOMIC DNA]</scope>
    <source>
        <strain evidence="4">ATCC 52028</strain>
    </source>
</reference>
<dbReference type="STRING" id="1555241.A0A4V1IU45"/>
<keyword evidence="1" id="KW-0862">Zinc</keyword>
<proteinExistence type="predicted"/>
<dbReference type="Gene3D" id="4.10.60.10">
    <property type="entry name" value="Zinc finger, CCHC-type"/>
    <property type="match status" value="2"/>
</dbReference>
<evidence type="ECO:0000313" key="4">
    <source>
        <dbReference type="Proteomes" id="UP000274922"/>
    </source>
</evidence>
<feature type="non-terminal residue" evidence="3">
    <location>
        <position position="109"/>
    </location>
</feature>
<dbReference type="EMBL" id="ML014301">
    <property type="protein sequence ID" value="RKO99277.1"/>
    <property type="molecule type" value="Genomic_DNA"/>
</dbReference>
<dbReference type="GO" id="GO:0003676">
    <property type="term" value="F:nucleic acid binding"/>
    <property type="evidence" value="ECO:0007669"/>
    <property type="project" value="InterPro"/>
</dbReference>
<dbReference type="InterPro" id="IPR036875">
    <property type="entry name" value="Znf_CCHC_sf"/>
</dbReference>
<keyword evidence="4" id="KW-1185">Reference proteome</keyword>
<dbReference type="OrthoDB" id="3863715at2759"/>